<comment type="caution">
    <text evidence="2">The sequence shown here is derived from an EMBL/GenBank/DDBJ whole genome shotgun (WGS) entry which is preliminary data.</text>
</comment>
<keyword evidence="1" id="KW-0812">Transmembrane</keyword>
<evidence type="ECO:0000313" key="3">
    <source>
        <dbReference type="Proteomes" id="UP001595765"/>
    </source>
</evidence>
<dbReference type="EMBL" id="JBHSBB010000010">
    <property type="protein sequence ID" value="MFC4032745.1"/>
    <property type="molecule type" value="Genomic_DNA"/>
</dbReference>
<feature type="transmembrane region" description="Helical" evidence="1">
    <location>
        <begin position="44"/>
        <end position="68"/>
    </location>
</feature>
<keyword evidence="1" id="KW-0472">Membrane</keyword>
<reference evidence="3" key="1">
    <citation type="journal article" date="2019" name="Int. J. Syst. Evol. Microbiol.">
        <title>The Global Catalogue of Microorganisms (GCM) 10K type strain sequencing project: providing services to taxonomists for standard genome sequencing and annotation.</title>
        <authorList>
            <consortium name="The Broad Institute Genomics Platform"/>
            <consortium name="The Broad Institute Genome Sequencing Center for Infectious Disease"/>
            <person name="Wu L."/>
            <person name="Ma J."/>
        </authorList>
    </citation>
    <scope>NUCLEOTIDE SEQUENCE [LARGE SCALE GENOMIC DNA]</scope>
    <source>
        <strain evidence="3">CGMCC 4.7237</strain>
    </source>
</reference>
<evidence type="ECO:0008006" key="4">
    <source>
        <dbReference type="Google" id="ProtNLM"/>
    </source>
</evidence>
<evidence type="ECO:0000256" key="1">
    <source>
        <dbReference type="SAM" id="Phobius"/>
    </source>
</evidence>
<gene>
    <name evidence="2" type="ORF">ACFO3J_14790</name>
</gene>
<keyword evidence="3" id="KW-1185">Reference proteome</keyword>
<sequence>MSAPPNRREDEVRRLLDSPHPAVPVDLGARAVLRGRRILRRRRAVHAALWTLLAAAAVAGIVLAVMFWPHTDPARVPSNGTWWSPMGQ</sequence>
<proteinExistence type="predicted"/>
<protein>
    <recommendedName>
        <fullName evidence="4">Oligopeptide transport permease C-like N-terminal domain-containing protein</fullName>
    </recommendedName>
</protein>
<organism evidence="2 3">
    <name type="scientific">Streptomyces polygonati</name>
    <dbReference type="NCBI Taxonomy" id="1617087"/>
    <lineage>
        <taxon>Bacteria</taxon>
        <taxon>Bacillati</taxon>
        <taxon>Actinomycetota</taxon>
        <taxon>Actinomycetes</taxon>
        <taxon>Kitasatosporales</taxon>
        <taxon>Streptomycetaceae</taxon>
        <taxon>Streptomyces</taxon>
    </lineage>
</organism>
<accession>A0ABV8HL63</accession>
<name>A0ABV8HL63_9ACTN</name>
<dbReference type="Proteomes" id="UP001595765">
    <property type="component" value="Unassembled WGS sequence"/>
</dbReference>
<evidence type="ECO:0000313" key="2">
    <source>
        <dbReference type="EMBL" id="MFC4032745.1"/>
    </source>
</evidence>
<keyword evidence="1" id="KW-1133">Transmembrane helix</keyword>
<dbReference type="RefSeq" id="WP_386429847.1">
    <property type="nucleotide sequence ID" value="NZ_JBHSBB010000010.1"/>
</dbReference>